<dbReference type="Proteomes" id="UP000886501">
    <property type="component" value="Unassembled WGS sequence"/>
</dbReference>
<accession>A0ACB6YZM4</accession>
<organism evidence="1 2">
    <name type="scientific">Thelephora ganbajun</name>
    <name type="common">Ganba fungus</name>
    <dbReference type="NCBI Taxonomy" id="370292"/>
    <lineage>
        <taxon>Eukaryota</taxon>
        <taxon>Fungi</taxon>
        <taxon>Dikarya</taxon>
        <taxon>Basidiomycota</taxon>
        <taxon>Agaricomycotina</taxon>
        <taxon>Agaricomycetes</taxon>
        <taxon>Thelephorales</taxon>
        <taxon>Thelephoraceae</taxon>
        <taxon>Thelephora</taxon>
    </lineage>
</organism>
<sequence length="464" mass="50960">MPRELEEVAATVGRETFRASSMMKGQYTQLPPNGYTGELKVSPAIDPNVVDTVQELLNRLRSERISVEEKFCQLSQELDSILLTDNPHRGSSEATASPRPREDTWHESGSGKAPGVSNWRQRPTEWGAPLRPISAPPFAPTSKYFTYLLEGSLVHLPSSSVMQISLPTTPMHSRGCLSVLFLSLWTISSVALDWPFSVVLVITSILAVFASSTFLIPLLPRISREQLSGKVTEFCLTHLNTNAPANCSACFPSSRSLDTPVIVDENTTRPTPIFSPHGLAYGQIHLVSPAALLAVVPDATVSCFLFQGEKAHVHVRMESPTSNLTGISFDYSSIRSLLDPVYIPREVSVWGLYRGPMNSPEIEQHLLSLPAGTAIRPGPGGSSYILITRGFINPLSVACMAIAFPEPLLSSQFEALAVQVLSNWGGDRTCLAPFLFYRRHLEDDLDTLLSETCMTLMTRYMRLG</sequence>
<keyword evidence="2" id="KW-1185">Reference proteome</keyword>
<reference evidence="1" key="1">
    <citation type="submission" date="2019-10" db="EMBL/GenBank/DDBJ databases">
        <authorList>
            <consortium name="DOE Joint Genome Institute"/>
            <person name="Kuo A."/>
            <person name="Miyauchi S."/>
            <person name="Kiss E."/>
            <person name="Drula E."/>
            <person name="Kohler A."/>
            <person name="Sanchez-Garcia M."/>
            <person name="Andreopoulos B."/>
            <person name="Barry K.W."/>
            <person name="Bonito G."/>
            <person name="Buee M."/>
            <person name="Carver A."/>
            <person name="Chen C."/>
            <person name="Cichocki N."/>
            <person name="Clum A."/>
            <person name="Culley D."/>
            <person name="Crous P.W."/>
            <person name="Fauchery L."/>
            <person name="Girlanda M."/>
            <person name="Hayes R."/>
            <person name="Keri Z."/>
            <person name="Labutti K."/>
            <person name="Lipzen A."/>
            <person name="Lombard V."/>
            <person name="Magnuson J."/>
            <person name="Maillard F."/>
            <person name="Morin E."/>
            <person name="Murat C."/>
            <person name="Nolan M."/>
            <person name="Ohm R."/>
            <person name="Pangilinan J."/>
            <person name="Pereira M."/>
            <person name="Perotto S."/>
            <person name="Peter M."/>
            <person name="Riley R."/>
            <person name="Sitrit Y."/>
            <person name="Stielow B."/>
            <person name="Szollosi G."/>
            <person name="Zifcakova L."/>
            <person name="Stursova M."/>
            <person name="Spatafora J.W."/>
            <person name="Tedersoo L."/>
            <person name="Vaario L.-M."/>
            <person name="Yamada A."/>
            <person name="Yan M."/>
            <person name="Wang P."/>
            <person name="Xu J."/>
            <person name="Bruns T."/>
            <person name="Baldrian P."/>
            <person name="Vilgalys R."/>
            <person name="Henrissat B."/>
            <person name="Grigoriev I.V."/>
            <person name="Hibbett D."/>
            <person name="Nagy L.G."/>
            <person name="Martin F.M."/>
        </authorList>
    </citation>
    <scope>NUCLEOTIDE SEQUENCE</scope>
    <source>
        <strain evidence="1">P2</strain>
    </source>
</reference>
<evidence type="ECO:0000313" key="2">
    <source>
        <dbReference type="Proteomes" id="UP000886501"/>
    </source>
</evidence>
<proteinExistence type="predicted"/>
<protein>
    <submittedName>
        <fullName evidence="1">Uncharacterized protein</fullName>
    </submittedName>
</protein>
<comment type="caution">
    <text evidence="1">The sequence shown here is derived from an EMBL/GenBank/DDBJ whole genome shotgun (WGS) entry which is preliminary data.</text>
</comment>
<reference evidence="1" key="2">
    <citation type="journal article" date="2020" name="Nat. Commun.">
        <title>Large-scale genome sequencing of mycorrhizal fungi provides insights into the early evolution of symbiotic traits.</title>
        <authorList>
            <person name="Miyauchi S."/>
            <person name="Kiss E."/>
            <person name="Kuo A."/>
            <person name="Drula E."/>
            <person name="Kohler A."/>
            <person name="Sanchez-Garcia M."/>
            <person name="Morin E."/>
            <person name="Andreopoulos B."/>
            <person name="Barry K.W."/>
            <person name="Bonito G."/>
            <person name="Buee M."/>
            <person name="Carver A."/>
            <person name="Chen C."/>
            <person name="Cichocki N."/>
            <person name="Clum A."/>
            <person name="Culley D."/>
            <person name="Crous P.W."/>
            <person name="Fauchery L."/>
            <person name="Girlanda M."/>
            <person name="Hayes R.D."/>
            <person name="Keri Z."/>
            <person name="LaButti K."/>
            <person name="Lipzen A."/>
            <person name="Lombard V."/>
            <person name="Magnuson J."/>
            <person name="Maillard F."/>
            <person name="Murat C."/>
            <person name="Nolan M."/>
            <person name="Ohm R.A."/>
            <person name="Pangilinan J."/>
            <person name="Pereira M.F."/>
            <person name="Perotto S."/>
            <person name="Peter M."/>
            <person name="Pfister S."/>
            <person name="Riley R."/>
            <person name="Sitrit Y."/>
            <person name="Stielow J.B."/>
            <person name="Szollosi G."/>
            <person name="Zifcakova L."/>
            <person name="Stursova M."/>
            <person name="Spatafora J.W."/>
            <person name="Tedersoo L."/>
            <person name="Vaario L.M."/>
            <person name="Yamada A."/>
            <person name="Yan M."/>
            <person name="Wang P."/>
            <person name="Xu J."/>
            <person name="Bruns T."/>
            <person name="Baldrian P."/>
            <person name="Vilgalys R."/>
            <person name="Dunand C."/>
            <person name="Henrissat B."/>
            <person name="Grigoriev I.V."/>
            <person name="Hibbett D."/>
            <person name="Nagy L.G."/>
            <person name="Martin F.M."/>
        </authorList>
    </citation>
    <scope>NUCLEOTIDE SEQUENCE</scope>
    <source>
        <strain evidence="1">P2</strain>
    </source>
</reference>
<dbReference type="EMBL" id="MU118327">
    <property type="protein sequence ID" value="KAF9642894.1"/>
    <property type="molecule type" value="Genomic_DNA"/>
</dbReference>
<gene>
    <name evidence="1" type="ORF">BDM02DRAFT_3132789</name>
</gene>
<name>A0ACB6YZM4_THEGA</name>
<evidence type="ECO:0000313" key="1">
    <source>
        <dbReference type="EMBL" id="KAF9642894.1"/>
    </source>
</evidence>